<sequence>MIGYLYQCELALLELAERSWDDPAAEVRMEVLDDIEFLHGSGTPAELLQSKHRGEAGQLSETGKDFWRSVASWIDALSRLGNPGAESMPLLRLVTTQVATEGTFYHLLRRGDGRDVSAALARMEEVAAADGPQTTADERKMFLDLSPP</sequence>
<dbReference type="Proteomes" id="UP000011205">
    <property type="component" value="Unassembled WGS sequence"/>
</dbReference>
<gene>
    <name evidence="1" type="ORF">STVIR_6223</name>
</gene>
<organism evidence="1 2">
    <name type="scientific">Streptomyces viridochromogenes Tue57</name>
    <dbReference type="NCBI Taxonomy" id="1160705"/>
    <lineage>
        <taxon>Bacteria</taxon>
        <taxon>Bacillati</taxon>
        <taxon>Actinomycetota</taxon>
        <taxon>Actinomycetes</taxon>
        <taxon>Kitasatosporales</taxon>
        <taxon>Streptomycetaceae</taxon>
        <taxon>Streptomyces</taxon>
    </lineage>
</organism>
<dbReference type="PATRIC" id="fig|1160705.3.peg.6149"/>
<name>L8PBU3_STRVR</name>
<evidence type="ECO:0000313" key="2">
    <source>
        <dbReference type="Proteomes" id="UP000011205"/>
    </source>
</evidence>
<protein>
    <submittedName>
        <fullName evidence="1">Uncharacterized protein</fullName>
    </submittedName>
</protein>
<accession>L8PBU3</accession>
<comment type="caution">
    <text evidence="1">The sequence shown here is derived from an EMBL/GenBank/DDBJ whole genome shotgun (WGS) entry which is preliminary data.</text>
</comment>
<evidence type="ECO:0000313" key="1">
    <source>
        <dbReference type="EMBL" id="ELS52782.1"/>
    </source>
</evidence>
<dbReference type="EMBL" id="AMLP01000194">
    <property type="protein sequence ID" value="ELS52782.1"/>
    <property type="molecule type" value="Genomic_DNA"/>
</dbReference>
<proteinExistence type="predicted"/>
<dbReference type="AlphaFoldDB" id="L8PBU3"/>
<reference evidence="1 2" key="1">
    <citation type="journal article" date="2013" name="Genome Announc.">
        <title>Draft Genome Sequence of Streptomyces viridochromogenes Strain Tu57, Producer of Avilamycin.</title>
        <authorList>
            <person name="Gruning B.A."/>
            <person name="Erxleben A."/>
            <person name="Hahnlein A."/>
            <person name="Gunther S."/>
        </authorList>
    </citation>
    <scope>NUCLEOTIDE SEQUENCE [LARGE SCALE GENOMIC DNA]</scope>
    <source>
        <strain evidence="1 2">Tue57</strain>
    </source>
</reference>